<dbReference type="CDD" id="cd07906">
    <property type="entry name" value="Adenylation_DNA_ligase_LigD_LigC"/>
    <property type="match status" value="1"/>
</dbReference>
<comment type="cofactor">
    <cofactor evidence="1">
        <name>Mn(2+)</name>
        <dbReference type="ChEBI" id="CHEBI:29035"/>
    </cofactor>
</comment>
<dbReference type="NCBIfam" id="NF004628">
    <property type="entry name" value="PRK05972.1"/>
    <property type="match status" value="1"/>
</dbReference>
<dbReference type="CDD" id="cd07971">
    <property type="entry name" value="OBF_DNA_ligase_LigD"/>
    <property type="match status" value="1"/>
</dbReference>
<evidence type="ECO:0000256" key="3">
    <source>
        <dbReference type="ARBA" id="ARBA00022598"/>
    </source>
</evidence>
<evidence type="ECO:0000256" key="11">
    <source>
        <dbReference type="ARBA" id="ARBA00022839"/>
    </source>
</evidence>
<keyword evidence="16" id="KW-0234">DNA repair</keyword>
<evidence type="ECO:0000256" key="15">
    <source>
        <dbReference type="ARBA" id="ARBA00023172"/>
    </source>
</evidence>
<evidence type="ECO:0000259" key="22">
    <source>
        <dbReference type="PROSITE" id="PS50160"/>
    </source>
</evidence>
<dbReference type="EMBL" id="JACHEH010000001">
    <property type="protein sequence ID" value="MBB6166810.1"/>
    <property type="molecule type" value="Genomic_DNA"/>
</dbReference>
<evidence type="ECO:0000256" key="10">
    <source>
        <dbReference type="ARBA" id="ARBA00022801"/>
    </source>
</evidence>
<keyword evidence="17" id="KW-0464">Manganese</keyword>
<dbReference type="NCBIfam" id="TIGR02777">
    <property type="entry name" value="LigD_PE_dom"/>
    <property type="match status" value="1"/>
</dbReference>
<dbReference type="InterPro" id="IPR033651">
    <property type="entry name" value="PaeLigD_Pol-like"/>
</dbReference>
<evidence type="ECO:0000256" key="8">
    <source>
        <dbReference type="ARBA" id="ARBA00022741"/>
    </source>
</evidence>
<evidence type="ECO:0000256" key="4">
    <source>
        <dbReference type="ARBA" id="ARBA00022679"/>
    </source>
</evidence>
<evidence type="ECO:0000256" key="5">
    <source>
        <dbReference type="ARBA" id="ARBA00022695"/>
    </source>
</evidence>
<dbReference type="PROSITE" id="PS50160">
    <property type="entry name" value="DNA_LIGASE_A3"/>
    <property type="match status" value="1"/>
</dbReference>
<evidence type="ECO:0000256" key="16">
    <source>
        <dbReference type="ARBA" id="ARBA00023204"/>
    </source>
</evidence>
<keyword evidence="5" id="KW-0548">Nucleotidyltransferase</keyword>
<dbReference type="InterPro" id="IPR012340">
    <property type="entry name" value="NA-bd_OB-fold"/>
</dbReference>
<comment type="catalytic activity">
    <reaction evidence="20">
        <text>ATP + (deoxyribonucleotide)n-3'-hydroxyl + 5'-phospho-(deoxyribonucleotide)m = (deoxyribonucleotide)n+m + AMP + diphosphate.</text>
        <dbReference type="EC" id="6.5.1.1"/>
    </reaction>
</comment>
<keyword evidence="7" id="KW-0479">Metal-binding</keyword>
<evidence type="ECO:0000256" key="19">
    <source>
        <dbReference type="ARBA" id="ARBA00029943"/>
    </source>
</evidence>
<dbReference type="GO" id="GO:0003677">
    <property type="term" value="F:DNA binding"/>
    <property type="evidence" value="ECO:0007669"/>
    <property type="project" value="UniProtKB-KW"/>
</dbReference>
<dbReference type="InterPro" id="IPR014144">
    <property type="entry name" value="LigD_PE_domain"/>
</dbReference>
<dbReference type="SUPFAM" id="SSF56091">
    <property type="entry name" value="DNA ligase/mRNA capping enzyme, catalytic domain"/>
    <property type="match status" value="1"/>
</dbReference>
<gene>
    <name evidence="23" type="ORF">HNQ73_000418</name>
</gene>
<dbReference type="GO" id="GO:0006310">
    <property type="term" value="P:DNA recombination"/>
    <property type="evidence" value="ECO:0007669"/>
    <property type="project" value="UniProtKB-KW"/>
</dbReference>
<keyword evidence="13" id="KW-0239">DNA-directed DNA polymerase</keyword>
<proteinExistence type="predicted"/>
<dbReference type="PANTHER" id="PTHR42705:SF2">
    <property type="entry name" value="BIFUNCTIONAL NON-HOMOLOGOUS END JOINING PROTEIN LIGD"/>
    <property type="match status" value="1"/>
</dbReference>
<keyword evidence="10" id="KW-0378">Hydrolase</keyword>
<evidence type="ECO:0000313" key="24">
    <source>
        <dbReference type="Proteomes" id="UP000588017"/>
    </source>
</evidence>
<evidence type="ECO:0000256" key="1">
    <source>
        <dbReference type="ARBA" id="ARBA00001936"/>
    </source>
</evidence>
<evidence type="ECO:0000256" key="18">
    <source>
        <dbReference type="ARBA" id="ARBA00023268"/>
    </source>
</evidence>
<dbReference type="Pfam" id="PF01068">
    <property type="entry name" value="DNA_ligase_A_M"/>
    <property type="match status" value="1"/>
</dbReference>
<dbReference type="Pfam" id="PF04679">
    <property type="entry name" value="DNA_ligase_A_C"/>
    <property type="match status" value="1"/>
</dbReference>
<dbReference type="InterPro" id="IPR052171">
    <property type="entry name" value="NHEJ_LigD"/>
</dbReference>
<protein>
    <recommendedName>
        <fullName evidence="2">DNA ligase (ATP)</fullName>
        <ecNumber evidence="2">6.5.1.1</ecNumber>
    </recommendedName>
    <alternativeName>
        <fullName evidence="19">NHEJ DNA polymerase</fullName>
    </alternativeName>
</protein>
<dbReference type="EC" id="6.5.1.1" evidence="2"/>
<organism evidence="23 24">
    <name type="scientific">Chelatococcus composti</name>
    <dbReference type="NCBI Taxonomy" id="1743235"/>
    <lineage>
        <taxon>Bacteria</taxon>
        <taxon>Pseudomonadati</taxon>
        <taxon>Pseudomonadota</taxon>
        <taxon>Alphaproteobacteria</taxon>
        <taxon>Hyphomicrobiales</taxon>
        <taxon>Chelatococcaceae</taxon>
        <taxon>Chelatococcus</taxon>
    </lineage>
</organism>
<reference evidence="23 24" key="1">
    <citation type="submission" date="2020-08" db="EMBL/GenBank/DDBJ databases">
        <title>Genomic Encyclopedia of Type Strains, Phase IV (KMG-IV): sequencing the most valuable type-strain genomes for metagenomic binning, comparative biology and taxonomic classification.</title>
        <authorList>
            <person name="Goeker M."/>
        </authorList>
    </citation>
    <scope>NUCLEOTIDE SEQUENCE [LARGE SCALE GENOMIC DNA]</scope>
    <source>
        <strain evidence="23 24">DSM 101465</strain>
    </source>
</reference>
<dbReference type="InterPro" id="IPR014143">
    <property type="entry name" value="NHEJ_ligase_prk"/>
</dbReference>
<keyword evidence="9" id="KW-0227">DNA damage</keyword>
<evidence type="ECO:0000256" key="6">
    <source>
        <dbReference type="ARBA" id="ARBA00022722"/>
    </source>
</evidence>
<sequence>MAVTQNLLREYRERRDFTRTAEPDITDREAQGGEGLLFVVQKHAATRLHYDFRLEWKGVLKSWAVTRGPSLDPGDKRLAVRTEDHPLAYGEFEGVIPEGQYGAGTVMLWDRGTWEPVEDPEKGLRRGKLTFRLNGERLKGEWALVRMAPKPGEKRENWLLIKHREGQAGRRRPADILARHTRSVASGRTMRDIAAAGRTIAPEDVAPERRARRPSAKSAAPKAAKGRRGEHALPRWVEPQLATLVDAAPEGGQWLAEMKYDGYRALVAIGRGACRVYTRNGKDWTHRFGEIARAASRLDTSGALIDGEIVAFDDKGRTDFSTLQAALQAGGKGLAFFAFDLLWLDGADIRSRPLVERKDLLHQLLAEAGPPLVYSTHVVGNAPEVNRRLCAAGHEGIVAKRAQDAYRSGRGRSWLKVKCAARQEFVIGGYRPSDKKGRTVASLLIGVNEGGRLVYKGRVGAFEGDHLARLERLLASRGRKTSPFVELPRDIAREARFVRPDIVVEVGFAEFTREGVVRHGVLKGIREDKPAREVVMETPGATAMQDHEARDVIAGVKLSNPDKVLFAGQGVTKADLAAHYERVAGRILPFVTGRLLSLVRCPEGAGTQCFFQKHGNKTVARQFRRHEITESDGERGIYLYVDDLAGLVAGVQMGTLEFHIWGSRIDRLQQPDRLVFDLDPDEALDFAAVRAAAFDLRERLAALGLTTVPLLTGGKGIHVIAPLARRAAWPTVKAFARAFARHVAAEAPERYVAQAAKAKRTGRIFIDWLRNERGATAIAPYSTRAKKNAPVATPVGWDELTTISSAQAFTIADMEARLSAPDPWADEAELRQTITKAMLGKVNARDDD</sequence>
<evidence type="ECO:0000256" key="2">
    <source>
        <dbReference type="ARBA" id="ARBA00012727"/>
    </source>
</evidence>
<keyword evidence="11" id="KW-0269">Exonuclease</keyword>
<keyword evidence="24" id="KW-1185">Reference proteome</keyword>
<evidence type="ECO:0000256" key="13">
    <source>
        <dbReference type="ARBA" id="ARBA00022932"/>
    </source>
</evidence>
<feature type="domain" description="ATP-dependent DNA ligase family profile" evidence="22">
    <location>
        <begin position="336"/>
        <end position="467"/>
    </location>
</feature>
<dbReference type="Pfam" id="PF13298">
    <property type="entry name" value="LigD_N"/>
    <property type="match status" value="1"/>
</dbReference>
<evidence type="ECO:0000256" key="12">
    <source>
        <dbReference type="ARBA" id="ARBA00022840"/>
    </source>
</evidence>
<dbReference type="NCBIfam" id="TIGR02776">
    <property type="entry name" value="NHEJ_ligase_prk"/>
    <property type="match status" value="1"/>
</dbReference>
<dbReference type="CDD" id="cd04862">
    <property type="entry name" value="PaeLigD_Pol_like"/>
    <property type="match status" value="1"/>
</dbReference>
<keyword evidence="8" id="KW-0547">Nucleotide-binding</keyword>
<dbReference type="NCBIfam" id="TIGR02779">
    <property type="entry name" value="NHEJ_ligase_lig"/>
    <property type="match status" value="1"/>
</dbReference>
<dbReference type="AlphaFoldDB" id="A0A841K488"/>
<dbReference type="InterPro" id="IPR014145">
    <property type="entry name" value="LigD_pol_dom"/>
</dbReference>
<dbReference type="PANTHER" id="PTHR42705">
    <property type="entry name" value="BIFUNCTIONAL NON-HOMOLOGOUS END JOINING PROTEIN LIGD"/>
    <property type="match status" value="1"/>
</dbReference>
<dbReference type="Gene3D" id="3.30.1490.70">
    <property type="match status" value="1"/>
</dbReference>
<dbReference type="GO" id="GO:0006281">
    <property type="term" value="P:DNA repair"/>
    <property type="evidence" value="ECO:0007669"/>
    <property type="project" value="UniProtKB-KW"/>
</dbReference>
<dbReference type="InterPro" id="IPR012310">
    <property type="entry name" value="DNA_ligase_ATP-dep_cent"/>
</dbReference>
<dbReference type="InterPro" id="IPR012309">
    <property type="entry name" value="DNA_ligase_ATP-dep_C"/>
</dbReference>
<evidence type="ECO:0000256" key="9">
    <source>
        <dbReference type="ARBA" id="ARBA00022763"/>
    </source>
</evidence>
<dbReference type="InterPro" id="IPR014146">
    <property type="entry name" value="LigD_ligase_dom"/>
</dbReference>
<dbReference type="Gene3D" id="3.90.920.10">
    <property type="entry name" value="DNA primase, PRIM domain"/>
    <property type="match status" value="1"/>
</dbReference>
<evidence type="ECO:0000256" key="14">
    <source>
        <dbReference type="ARBA" id="ARBA00023125"/>
    </source>
</evidence>
<keyword evidence="12" id="KW-0067">ATP-binding</keyword>
<keyword evidence="15" id="KW-0233">DNA recombination</keyword>
<dbReference type="GO" id="GO:0046872">
    <property type="term" value="F:metal ion binding"/>
    <property type="evidence" value="ECO:0007669"/>
    <property type="project" value="UniProtKB-KW"/>
</dbReference>
<evidence type="ECO:0000256" key="7">
    <source>
        <dbReference type="ARBA" id="ARBA00022723"/>
    </source>
</evidence>
<dbReference type="Gene3D" id="2.40.50.140">
    <property type="entry name" value="Nucleic acid-binding proteins"/>
    <property type="match status" value="1"/>
</dbReference>
<dbReference type="GO" id="GO:0003910">
    <property type="term" value="F:DNA ligase (ATP) activity"/>
    <property type="evidence" value="ECO:0007669"/>
    <property type="project" value="UniProtKB-EC"/>
</dbReference>
<dbReference type="Pfam" id="PF21686">
    <property type="entry name" value="LigD_Prim-Pol"/>
    <property type="match status" value="1"/>
</dbReference>
<evidence type="ECO:0000256" key="21">
    <source>
        <dbReference type="SAM" id="MobiDB-lite"/>
    </source>
</evidence>
<dbReference type="Proteomes" id="UP000588017">
    <property type="component" value="Unassembled WGS sequence"/>
</dbReference>
<evidence type="ECO:0000313" key="23">
    <source>
        <dbReference type="EMBL" id="MBB6166810.1"/>
    </source>
</evidence>
<keyword evidence="6" id="KW-0540">Nuclease</keyword>
<dbReference type="SUPFAM" id="SSF50249">
    <property type="entry name" value="Nucleic acid-binding proteins"/>
    <property type="match status" value="1"/>
</dbReference>
<accession>A0A841K488</accession>
<feature type="region of interest" description="Disordered" evidence="21">
    <location>
        <begin position="198"/>
        <end position="231"/>
    </location>
</feature>
<evidence type="ECO:0000256" key="20">
    <source>
        <dbReference type="ARBA" id="ARBA00034003"/>
    </source>
</evidence>
<dbReference type="RefSeq" id="WP_183331750.1">
    <property type="nucleotide sequence ID" value="NZ_BMHX01000001.1"/>
</dbReference>
<keyword evidence="18" id="KW-0511">Multifunctional enzyme</keyword>
<dbReference type="GO" id="GO:0005524">
    <property type="term" value="F:ATP binding"/>
    <property type="evidence" value="ECO:0007669"/>
    <property type="project" value="UniProtKB-KW"/>
</dbReference>
<evidence type="ECO:0000256" key="17">
    <source>
        <dbReference type="ARBA" id="ARBA00023211"/>
    </source>
</evidence>
<keyword evidence="14" id="KW-0238">DNA-binding</keyword>
<keyword evidence="3 23" id="KW-0436">Ligase</keyword>
<name>A0A841K488_9HYPH</name>
<dbReference type="Gene3D" id="3.30.470.30">
    <property type="entry name" value="DNA ligase/mRNA capping enzyme"/>
    <property type="match status" value="1"/>
</dbReference>
<dbReference type="GO" id="GO:0004527">
    <property type="term" value="F:exonuclease activity"/>
    <property type="evidence" value="ECO:0007669"/>
    <property type="project" value="UniProtKB-KW"/>
</dbReference>
<keyword evidence="4" id="KW-0808">Transferase</keyword>
<dbReference type="GO" id="GO:0003887">
    <property type="term" value="F:DNA-directed DNA polymerase activity"/>
    <property type="evidence" value="ECO:0007669"/>
    <property type="project" value="UniProtKB-KW"/>
</dbReference>
<comment type="caution">
    <text evidence="23">The sequence shown here is derived from an EMBL/GenBank/DDBJ whole genome shotgun (WGS) entry which is preliminary data.</text>
</comment>
<dbReference type="NCBIfam" id="TIGR02778">
    <property type="entry name" value="ligD_pol"/>
    <property type="match status" value="1"/>
</dbReference>